<name>A0A0F9D3I8_9ZZZZ</name>
<gene>
    <name evidence="2" type="ORF">LCGC14_2246810</name>
</gene>
<evidence type="ECO:0000313" key="2">
    <source>
        <dbReference type="EMBL" id="KKL56298.1"/>
    </source>
</evidence>
<organism evidence="2">
    <name type="scientific">marine sediment metagenome</name>
    <dbReference type="NCBI Taxonomy" id="412755"/>
    <lineage>
        <taxon>unclassified sequences</taxon>
        <taxon>metagenomes</taxon>
        <taxon>ecological metagenomes</taxon>
    </lineage>
</organism>
<accession>A0A0F9D3I8</accession>
<proteinExistence type="predicted"/>
<feature type="region of interest" description="Disordered" evidence="1">
    <location>
        <begin position="20"/>
        <end position="47"/>
    </location>
</feature>
<sequence>MEDKIRQRIRSLIDESGENPRNRLLFGSKHGGVTKRKTKRGGVTKRKTKRKESAWIKFVKRTAEKEGIDFREALTVASKKWTAEKRRLGI</sequence>
<reference evidence="2" key="1">
    <citation type="journal article" date="2015" name="Nature">
        <title>Complex archaea that bridge the gap between prokaryotes and eukaryotes.</title>
        <authorList>
            <person name="Spang A."/>
            <person name="Saw J.H."/>
            <person name="Jorgensen S.L."/>
            <person name="Zaremba-Niedzwiedzka K."/>
            <person name="Martijn J."/>
            <person name="Lind A.E."/>
            <person name="van Eijk R."/>
            <person name="Schleper C."/>
            <person name="Guy L."/>
            <person name="Ettema T.J."/>
        </authorList>
    </citation>
    <scope>NUCLEOTIDE SEQUENCE</scope>
</reference>
<evidence type="ECO:0000256" key="1">
    <source>
        <dbReference type="SAM" id="MobiDB-lite"/>
    </source>
</evidence>
<dbReference type="AlphaFoldDB" id="A0A0F9D3I8"/>
<protein>
    <submittedName>
        <fullName evidence="2">Uncharacterized protein</fullName>
    </submittedName>
</protein>
<dbReference type="EMBL" id="LAZR01030543">
    <property type="protein sequence ID" value="KKL56298.1"/>
    <property type="molecule type" value="Genomic_DNA"/>
</dbReference>
<comment type="caution">
    <text evidence="2">The sequence shown here is derived from an EMBL/GenBank/DDBJ whole genome shotgun (WGS) entry which is preliminary data.</text>
</comment>
<feature type="compositionally biased region" description="Basic residues" evidence="1">
    <location>
        <begin position="32"/>
        <end position="47"/>
    </location>
</feature>